<dbReference type="RefSeq" id="WP_308118573.1">
    <property type="nucleotide sequence ID" value="NZ_JACCFO010000001.1"/>
</dbReference>
<dbReference type="SUPFAM" id="SSF46689">
    <property type="entry name" value="Homeodomain-like"/>
    <property type="match status" value="1"/>
</dbReference>
<sequence>MLTFRAAAAGAGGREMTHTCEQPGLRERKKARTRQALVAAALRLFAERGFDAVTTEEIAAAADVSQRTLFRYFPSKEEIVLSVHDQIEEGFRLKLAARPAEEHPFTAMVNAFGDAWSELEPADVAAQLQVLRLTNDSPRLHGARQERVCAHQSRLALLIARRAGVDPGLDPRPDLLAAAFSSALQVALGRSCRRGGEDALLTAVDECLALLPAALADDWGAPARPRTRQGARG</sequence>
<dbReference type="PROSITE" id="PS01081">
    <property type="entry name" value="HTH_TETR_1"/>
    <property type="match status" value="1"/>
</dbReference>
<dbReference type="PRINTS" id="PR00455">
    <property type="entry name" value="HTHTETR"/>
</dbReference>
<dbReference type="GO" id="GO:0045892">
    <property type="term" value="P:negative regulation of DNA-templated transcription"/>
    <property type="evidence" value="ECO:0007669"/>
    <property type="project" value="UniProtKB-ARBA"/>
</dbReference>
<name>A0A853BLU8_9ACTN</name>
<evidence type="ECO:0000313" key="6">
    <source>
        <dbReference type="EMBL" id="NYI95546.1"/>
    </source>
</evidence>
<dbReference type="Pfam" id="PF00440">
    <property type="entry name" value="TetR_N"/>
    <property type="match status" value="1"/>
</dbReference>
<evidence type="ECO:0000256" key="1">
    <source>
        <dbReference type="ARBA" id="ARBA00023015"/>
    </source>
</evidence>
<evidence type="ECO:0000256" key="2">
    <source>
        <dbReference type="ARBA" id="ARBA00023125"/>
    </source>
</evidence>
<evidence type="ECO:0000256" key="3">
    <source>
        <dbReference type="ARBA" id="ARBA00023163"/>
    </source>
</evidence>
<dbReference type="InterPro" id="IPR023772">
    <property type="entry name" value="DNA-bd_HTH_TetR-type_CS"/>
</dbReference>
<feature type="DNA-binding region" description="H-T-H motif" evidence="4">
    <location>
        <begin position="54"/>
        <end position="73"/>
    </location>
</feature>
<dbReference type="InterPro" id="IPR041347">
    <property type="entry name" value="MftR_C"/>
</dbReference>
<keyword evidence="2 4" id="KW-0238">DNA-binding</keyword>
<dbReference type="PANTHER" id="PTHR30055:SF238">
    <property type="entry name" value="MYCOFACTOCIN BIOSYNTHESIS TRANSCRIPTIONAL REGULATOR MFTR-RELATED"/>
    <property type="match status" value="1"/>
</dbReference>
<protein>
    <submittedName>
        <fullName evidence="6">AcrR family transcriptional regulator</fullName>
    </submittedName>
</protein>
<dbReference type="AlphaFoldDB" id="A0A853BLU8"/>
<organism evidence="6 7">
    <name type="scientific">Streptomonospora nanhaiensis</name>
    <dbReference type="NCBI Taxonomy" id="1323731"/>
    <lineage>
        <taxon>Bacteria</taxon>
        <taxon>Bacillati</taxon>
        <taxon>Actinomycetota</taxon>
        <taxon>Actinomycetes</taxon>
        <taxon>Streptosporangiales</taxon>
        <taxon>Nocardiopsidaceae</taxon>
        <taxon>Streptomonospora</taxon>
    </lineage>
</organism>
<proteinExistence type="predicted"/>
<dbReference type="GO" id="GO:0000976">
    <property type="term" value="F:transcription cis-regulatory region binding"/>
    <property type="evidence" value="ECO:0007669"/>
    <property type="project" value="TreeGrafter"/>
</dbReference>
<dbReference type="InterPro" id="IPR050109">
    <property type="entry name" value="HTH-type_TetR-like_transc_reg"/>
</dbReference>
<keyword evidence="1" id="KW-0805">Transcription regulation</keyword>
<dbReference type="GO" id="GO:0003700">
    <property type="term" value="F:DNA-binding transcription factor activity"/>
    <property type="evidence" value="ECO:0007669"/>
    <property type="project" value="TreeGrafter"/>
</dbReference>
<gene>
    <name evidence="6" type="ORF">HNR12_001823</name>
</gene>
<dbReference type="Gene3D" id="1.10.10.60">
    <property type="entry name" value="Homeodomain-like"/>
    <property type="match status" value="1"/>
</dbReference>
<dbReference type="InterPro" id="IPR001647">
    <property type="entry name" value="HTH_TetR"/>
</dbReference>
<dbReference type="Pfam" id="PF17754">
    <property type="entry name" value="TetR_C_14"/>
    <property type="match status" value="1"/>
</dbReference>
<evidence type="ECO:0000313" key="7">
    <source>
        <dbReference type="Proteomes" id="UP000575985"/>
    </source>
</evidence>
<dbReference type="PANTHER" id="PTHR30055">
    <property type="entry name" value="HTH-TYPE TRANSCRIPTIONAL REGULATOR RUTR"/>
    <property type="match status" value="1"/>
</dbReference>
<dbReference type="InterPro" id="IPR009057">
    <property type="entry name" value="Homeodomain-like_sf"/>
</dbReference>
<dbReference type="PROSITE" id="PS50977">
    <property type="entry name" value="HTH_TETR_2"/>
    <property type="match status" value="1"/>
</dbReference>
<dbReference type="EMBL" id="JACCFO010000001">
    <property type="protein sequence ID" value="NYI95546.1"/>
    <property type="molecule type" value="Genomic_DNA"/>
</dbReference>
<keyword evidence="3" id="KW-0804">Transcription</keyword>
<evidence type="ECO:0000259" key="5">
    <source>
        <dbReference type="PROSITE" id="PS50977"/>
    </source>
</evidence>
<feature type="domain" description="HTH tetR-type" evidence="5">
    <location>
        <begin position="31"/>
        <end position="91"/>
    </location>
</feature>
<keyword evidence="7" id="KW-1185">Reference proteome</keyword>
<dbReference type="Gene3D" id="1.10.357.10">
    <property type="entry name" value="Tetracycline Repressor, domain 2"/>
    <property type="match status" value="1"/>
</dbReference>
<evidence type="ECO:0000256" key="4">
    <source>
        <dbReference type="PROSITE-ProRule" id="PRU00335"/>
    </source>
</evidence>
<dbReference type="Proteomes" id="UP000575985">
    <property type="component" value="Unassembled WGS sequence"/>
</dbReference>
<dbReference type="FunFam" id="1.10.10.60:FF:000141">
    <property type="entry name" value="TetR family transcriptional regulator"/>
    <property type="match status" value="1"/>
</dbReference>
<reference evidence="6 7" key="1">
    <citation type="submission" date="2020-07" db="EMBL/GenBank/DDBJ databases">
        <title>Sequencing the genomes of 1000 actinobacteria strains.</title>
        <authorList>
            <person name="Klenk H.-P."/>
        </authorList>
    </citation>
    <scope>NUCLEOTIDE SEQUENCE [LARGE SCALE GENOMIC DNA]</scope>
    <source>
        <strain evidence="6 7">DSM 45927</strain>
    </source>
</reference>
<accession>A0A853BLU8</accession>
<comment type="caution">
    <text evidence="6">The sequence shown here is derived from an EMBL/GenBank/DDBJ whole genome shotgun (WGS) entry which is preliminary data.</text>
</comment>